<feature type="compositionally biased region" description="Basic and acidic residues" evidence="1">
    <location>
        <begin position="1"/>
        <end position="17"/>
    </location>
</feature>
<name>A0ABQ2YPZ0_9ACTN</name>
<dbReference type="Proteomes" id="UP000659223">
    <property type="component" value="Unassembled WGS sequence"/>
</dbReference>
<proteinExistence type="predicted"/>
<reference evidence="3" key="1">
    <citation type="journal article" date="2019" name="Int. J. Syst. Evol. Microbiol.">
        <title>The Global Catalogue of Microorganisms (GCM) 10K type strain sequencing project: providing services to taxonomists for standard genome sequencing and annotation.</title>
        <authorList>
            <consortium name="The Broad Institute Genomics Platform"/>
            <consortium name="The Broad Institute Genome Sequencing Center for Infectious Disease"/>
            <person name="Wu L."/>
            <person name="Ma J."/>
        </authorList>
    </citation>
    <scope>NUCLEOTIDE SEQUENCE [LARGE SCALE GENOMIC DNA]</scope>
    <source>
        <strain evidence="3">JCM 4586</strain>
    </source>
</reference>
<protein>
    <submittedName>
        <fullName evidence="2">Uncharacterized protein</fullName>
    </submittedName>
</protein>
<gene>
    <name evidence="2" type="ORF">GCM10010324_40970</name>
</gene>
<organism evidence="2 3">
    <name type="scientific">Streptomyces hiroshimensis</name>
    <dbReference type="NCBI Taxonomy" id="66424"/>
    <lineage>
        <taxon>Bacteria</taxon>
        <taxon>Bacillati</taxon>
        <taxon>Actinomycetota</taxon>
        <taxon>Actinomycetes</taxon>
        <taxon>Kitasatosporales</taxon>
        <taxon>Streptomycetaceae</taxon>
        <taxon>Streptomyces</taxon>
    </lineage>
</organism>
<evidence type="ECO:0000313" key="2">
    <source>
        <dbReference type="EMBL" id="GGX90961.1"/>
    </source>
</evidence>
<feature type="region of interest" description="Disordered" evidence="1">
    <location>
        <begin position="1"/>
        <end position="41"/>
    </location>
</feature>
<accession>A0ABQ2YPZ0</accession>
<evidence type="ECO:0000313" key="3">
    <source>
        <dbReference type="Proteomes" id="UP000659223"/>
    </source>
</evidence>
<comment type="caution">
    <text evidence="2">The sequence shown here is derived from an EMBL/GenBank/DDBJ whole genome shotgun (WGS) entry which is preliminary data.</text>
</comment>
<keyword evidence="3" id="KW-1185">Reference proteome</keyword>
<dbReference type="EMBL" id="BMUT01000008">
    <property type="protein sequence ID" value="GGX90961.1"/>
    <property type="molecule type" value="Genomic_DNA"/>
</dbReference>
<evidence type="ECO:0000256" key="1">
    <source>
        <dbReference type="SAM" id="MobiDB-lite"/>
    </source>
</evidence>
<sequence length="71" mass="7646">MVGCEEEKTTEKDEKPTETTGGVGRAASGTEAQRARLPGASEMWQVVVREDGGLHLGHPAWSHAETGRRES</sequence>